<evidence type="ECO:0000256" key="1">
    <source>
        <dbReference type="SAM" id="MobiDB-lite"/>
    </source>
</evidence>
<gene>
    <name evidence="2" type="ORF">HRbin22_02207</name>
</gene>
<name>A0A2H5Y914_9CHLR</name>
<proteinExistence type="predicted"/>
<comment type="caution">
    <text evidence="2">The sequence shown here is derived from an EMBL/GenBank/DDBJ whole genome shotgun (WGS) entry which is preliminary data.</text>
</comment>
<dbReference type="EMBL" id="BEHY01000084">
    <property type="protein sequence ID" value="GBD09945.1"/>
    <property type="molecule type" value="Genomic_DNA"/>
</dbReference>
<feature type="region of interest" description="Disordered" evidence="1">
    <location>
        <begin position="426"/>
        <end position="476"/>
    </location>
</feature>
<reference evidence="3" key="1">
    <citation type="submission" date="2017-09" db="EMBL/GenBank/DDBJ databases">
        <title>Metaegenomics of thermophilic ammonia-oxidizing enrichment culture.</title>
        <authorList>
            <person name="Kato S."/>
            <person name="Suzuki K."/>
        </authorList>
    </citation>
    <scope>NUCLEOTIDE SEQUENCE [LARGE SCALE GENOMIC DNA]</scope>
</reference>
<accession>A0A2H5Y914</accession>
<dbReference type="AlphaFoldDB" id="A0A2H5Y914"/>
<evidence type="ECO:0000313" key="2">
    <source>
        <dbReference type="EMBL" id="GBD09945.1"/>
    </source>
</evidence>
<dbReference type="Proteomes" id="UP000236642">
    <property type="component" value="Unassembled WGS sequence"/>
</dbReference>
<evidence type="ECO:0000313" key="3">
    <source>
        <dbReference type="Proteomes" id="UP000236642"/>
    </source>
</evidence>
<organism evidence="2 3">
    <name type="scientific">Candidatus Thermoflexus japonica</name>
    <dbReference type="NCBI Taxonomy" id="2035417"/>
    <lineage>
        <taxon>Bacteria</taxon>
        <taxon>Bacillati</taxon>
        <taxon>Chloroflexota</taxon>
        <taxon>Thermoflexia</taxon>
        <taxon>Thermoflexales</taxon>
        <taxon>Thermoflexaceae</taxon>
        <taxon>Thermoflexus</taxon>
    </lineage>
</organism>
<protein>
    <submittedName>
        <fullName evidence="2">Uncharacterized protein</fullName>
    </submittedName>
</protein>
<feature type="region of interest" description="Disordered" evidence="1">
    <location>
        <begin position="319"/>
        <end position="343"/>
    </location>
</feature>
<sequence>MEGRLRPAGIHHYLGLIKKQTGGLLEACERQSPEPSAQRLQAPGGVNAPHRPLHGLHRGLQVPGLQEVGDGGLGVAAPGEPVPRLPVQEPVALRIPLPQVEVEELPEEMMIAIPWPLGGGLHLDQEELAPVRLLDPLGGIGAAPDGVAGGDVEEGEDRRLQEERLELRGLAGEDFLLQVAIEGPRLAGPEGRSGSRLAEALGQQQDGGDPPFGLLGQGLGLGLGELHGVVAGEEGVHLLGGEGEVLGAQTDRLLAGHQAGQRQAVGAAAGQHDVEVFRRVLQEMPDHDLDPRMLGHHVVIVQDQDEVVGDVLEHVVDHSGGHGIGRGPGPQDAQGDAAEGGEPLAEGGDHVLHEAVGVLVRLIQAIPGDGQVRVVVELDEERRLPVAGGRGDQDEGFIDVLVEEVQQAGTIQQRPAPHRRVDLRSGDRELGDHHAPRVNHARPGIQGPGAGSLLPNAPTRSARLARDSGSLWLERR</sequence>
<feature type="compositionally biased region" description="Basic and acidic residues" evidence="1">
    <location>
        <begin position="426"/>
        <end position="435"/>
    </location>
</feature>